<protein>
    <submittedName>
        <fullName evidence="2">Uncharacterized protein</fullName>
    </submittedName>
</protein>
<feature type="transmembrane region" description="Helical" evidence="1">
    <location>
        <begin position="86"/>
        <end position="103"/>
    </location>
</feature>
<dbReference type="Proteomes" id="UP000012073">
    <property type="component" value="Unassembled WGS sequence"/>
</dbReference>
<accession>R7QIA5</accession>
<name>R7QIA5_CHOCR</name>
<keyword evidence="1" id="KW-0472">Membrane</keyword>
<keyword evidence="3" id="KW-1185">Reference proteome</keyword>
<keyword evidence="1" id="KW-0812">Transmembrane</keyword>
<evidence type="ECO:0000313" key="2">
    <source>
        <dbReference type="EMBL" id="CDF38252.1"/>
    </source>
</evidence>
<gene>
    <name evidence="2" type="ORF">CHC_T00006091001</name>
</gene>
<evidence type="ECO:0000313" key="3">
    <source>
        <dbReference type="Proteomes" id="UP000012073"/>
    </source>
</evidence>
<evidence type="ECO:0000256" key="1">
    <source>
        <dbReference type="SAM" id="Phobius"/>
    </source>
</evidence>
<dbReference type="KEGG" id="ccp:CHC_T00006091001"/>
<keyword evidence="1" id="KW-1133">Transmembrane helix</keyword>
<reference evidence="3" key="1">
    <citation type="journal article" date="2013" name="Proc. Natl. Acad. Sci. U.S.A.">
        <title>Genome structure and metabolic features in the red seaweed Chondrus crispus shed light on evolution of the Archaeplastida.</title>
        <authorList>
            <person name="Collen J."/>
            <person name="Porcel B."/>
            <person name="Carre W."/>
            <person name="Ball S.G."/>
            <person name="Chaparro C."/>
            <person name="Tonon T."/>
            <person name="Barbeyron T."/>
            <person name="Michel G."/>
            <person name="Noel B."/>
            <person name="Valentin K."/>
            <person name="Elias M."/>
            <person name="Artiguenave F."/>
            <person name="Arun A."/>
            <person name="Aury J.M."/>
            <person name="Barbosa-Neto J.F."/>
            <person name="Bothwell J.H."/>
            <person name="Bouget F.Y."/>
            <person name="Brillet L."/>
            <person name="Cabello-Hurtado F."/>
            <person name="Capella-Gutierrez S."/>
            <person name="Charrier B."/>
            <person name="Cladiere L."/>
            <person name="Cock J.M."/>
            <person name="Coelho S.M."/>
            <person name="Colleoni C."/>
            <person name="Czjzek M."/>
            <person name="Da Silva C."/>
            <person name="Delage L."/>
            <person name="Denoeud F."/>
            <person name="Deschamps P."/>
            <person name="Dittami S.M."/>
            <person name="Gabaldon T."/>
            <person name="Gachon C.M."/>
            <person name="Groisillier A."/>
            <person name="Herve C."/>
            <person name="Jabbari K."/>
            <person name="Katinka M."/>
            <person name="Kloareg B."/>
            <person name="Kowalczyk N."/>
            <person name="Labadie K."/>
            <person name="Leblanc C."/>
            <person name="Lopez P.J."/>
            <person name="McLachlan D.H."/>
            <person name="Meslet-Cladiere L."/>
            <person name="Moustafa A."/>
            <person name="Nehr Z."/>
            <person name="Nyvall Collen P."/>
            <person name="Panaud O."/>
            <person name="Partensky F."/>
            <person name="Poulain J."/>
            <person name="Rensing S.A."/>
            <person name="Rousvoal S."/>
            <person name="Samson G."/>
            <person name="Symeonidi A."/>
            <person name="Weissenbach J."/>
            <person name="Zambounis A."/>
            <person name="Wincker P."/>
            <person name="Boyen C."/>
        </authorList>
    </citation>
    <scope>NUCLEOTIDE SEQUENCE [LARGE SCALE GENOMIC DNA]</scope>
    <source>
        <strain evidence="3">cv. Stackhouse</strain>
    </source>
</reference>
<dbReference type="Gramene" id="CDF38252">
    <property type="protein sequence ID" value="CDF38252"/>
    <property type="gene ID" value="CHC_T00006091001"/>
</dbReference>
<dbReference type="GeneID" id="17325868"/>
<proteinExistence type="predicted"/>
<organism evidence="2 3">
    <name type="scientific">Chondrus crispus</name>
    <name type="common">Carrageen Irish moss</name>
    <name type="synonym">Polymorpha crispa</name>
    <dbReference type="NCBI Taxonomy" id="2769"/>
    <lineage>
        <taxon>Eukaryota</taxon>
        <taxon>Rhodophyta</taxon>
        <taxon>Florideophyceae</taxon>
        <taxon>Rhodymeniophycidae</taxon>
        <taxon>Gigartinales</taxon>
        <taxon>Gigartinaceae</taxon>
        <taxon>Chondrus</taxon>
    </lineage>
</organism>
<dbReference type="EMBL" id="HG001907">
    <property type="protein sequence ID" value="CDF38252.1"/>
    <property type="molecule type" value="Genomic_DNA"/>
</dbReference>
<dbReference type="RefSeq" id="XP_005718137.1">
    <property type="nucleotide sequence ID" value="XM_005718080.1"/>
</dbReference>
<sequence>MRINRQCCIYCVGFRYYIYCAPPPPTCLLARGHSLLPHTGVCVQYTPVLTIVNAKPVLALVLECWQCTCAFRNPCWCLHVSSSYHALLYTLLYTLLCIFSVWMRRWRYSTCHPYLRNIFRARTGIRHAVRETQINTPPPSSSGFS</sequence>
<dbReference type="AlphaFoldDB" id="R7QIA5"/>